<dbReference type="EMBL" id="KV918993">
    <property type="protein sequence ID" value="OSX73501.1"/>
    <property type="molecule type" value="Genomic_DNA"/>
</dbReference>
<feature type="region of interest" description="Disordered" evidence="1">
    <location>
        <begin position="216"/>
        <end position="246"/>
    </location>
</feature>
<evidence type="ECO:0000256" key="1">
    <source>
        <dbReference type="SAM" id="MobiDB-lite"/>
    </source>
</evidence>
<sequence length="301" mass="31305">MAVGAQAAADAVLAARGWDPHIPSRDNAFRAGTTLLQLADEEVATTRRTCTRATRGGIDDVPVVGDGARHFLQPRKLSLAHINVLRHGLCGVDYKDKDYIRAVVRRAAIKHFVLGRTFCHQGTDDFANAVADVKWDVPCLAQAKRSWAACALLARALRNRTAGARRRTKAAEVGSAARGAGGGGGGDGDVAGGGGVARMNWSLEFWARAVGLMGGTGKARVPTWRSRRGVTPPPTTTPTTPACRTQRTRTTVARASFHACSVRLGRGAVEARGGVGGEGGGRGEAGGAGEGKGRQAGLGRA</sequence>
<organism evidence="2 3">
    <name type="scientific">Porphyra umbilicalis</name>
    <name type="common">Purple laver</name>
    <name type="synonym">Red alga</name>
    <dbReference type="NCBI Taxonomy" id="2786"/>
    <lineage>
        <taxon>Eukaryota</taxon>
        <taxon>Rhodophyta</taxon>
        <taxon>Bangiophyceae</taxon>
        <taxon>Bangiales</taxon>
        <taxon>Bangiaceae</taxon>
        <taxon>Porphyra</taxon>
    </lineage>
</organism>
<protein>
    <submittedName>
        <fullName evidence="2">Uncharacterized protein</fullName>
    </submittedName>
</protein>
<dbReference type="AlphaFoldDB" id="A0A1X6NY03"/>
<dbReference type="Proteomes" id="UP000218209">
    <property type="component" value="Unassembled WGS sequence"/>
</dbReference>
<feature type="region of interest" description="Disordered" evidence="1">
    <location>
        <begin position="268"/>
        <end position="301"/>
    </location>
</feature>
<evidence type="ECO:0000313" key="3">
    <source>
        <dbReference type="Proteomes" id="UP000218209"/>
    </source>
</evidence>
<name>A0A1X6NY03_PORUM</name>
<accession>A0A1X6NY03</accession>
<feature type="compositionally biased region" description="Low complexity" evidence="1">
    <location>
        <begin position="237"/>
        <end position="246"/>
    </location>
</feature>
<reference evidence="2 3" key="1">
    <citation type="submission" date="2017-03" db="EMBL/GenBank/DDBJ databases">
        <title>WGS assembly of Porphyra umbilicalis.</title>
        <authorList>
            <person name="Brawley S.H."/>
            <person name="Blouin N.A."/>
            <person name="Ficko-Blean E."/>
            <person name="Wheeler G.L."/>
            <person name="Lohr M."/>
            <person name="Goodson H.V."/>
            <person name="Jenkins J.W."/>
            <person name="Blaby-Haas C.E."/>
            <person name="Helliwell K.E."/>
            <person name="Chan C."/>
            <person name="Marriage T."/>
            <person name="Bhattacharya D."/>
            <person name="Klein A.S."/>
            <person name="Badis Y."/>
            <person name="Brodie J."/>
            <person name="Cao Y."/>
            <person name="Collen J."/>
            <person name="Dittami S.M."/>
            <person name="Gachon C.M."/>
            <person name="Green B.R."/>
            <person name="Karpowicz S."/>
            <person name="Kim J.W."/>
            <person name="Kudahl U."/>
            <person name="Lin S."/>
            <person name="Michel G."/>
            <person name="Mittag M."/>
            <person name="Olson B.J."/>
            <person name="Pangilinan J."/>
            <person name="Peng Y."/>
            <person name="Qiu H."/>
            <person name="Shu S."/>
            <person name="Singer J.T."/>
            <person name="Smith A.G."/>
            <person name="Sprecher B.N."/>
            <person name="Wagner V."/>
            <person name="Wang W."/>
            <person name="Wang Z.-Y."/>
            <person name="Yan J."/>
            <person name="Yarish C."/>
            <person name="Zoeuner-Riek S."/>
            <person name="Zhuang Y."/>
            <person name="Zou Y."/>
            <person name="Lindquist E.A."/>
            <person name="Grimwood J."/>
            <person name="Barry K."/>
            <person name="Rokhsar D.S."/>
            <person name="Schmutz J."/>
            <person name="Stiller J.W."/>
            <person name="Grossman A.R."/>
            <person name="Prochnik S.E."/>
        </authorList>
    </citation>
    <scope>NUCLEOTIDE SEQUENCE [LARGE SCALE GENOMIC DNA]</scope>
    <source>
        <strain evidence="2">4086291</strain>
    </source>
</reference>
<evidence type="ECO:0000313" key="2">
    <source>
        <dbReference type="EMBL" id="OSX73501.1"/>
    </source>
</evidence>
<feature type="compositionally biased region" description="Gly residues" evidence="1">
    <location>
        <begin position="273"/>
        <end position="301"/>
    </location>
</feature>
<proteinExistence type="predicted"/>
<keyword evidence="3" id="KW-1185">Reference proteome</keyword>
<gene>
    <name evidence="2" type="ORF">BU14_0342s0021</name>
</gene>